<evidence type="ECO:0000256" key="3">
    <source>
        <dbReference type="ARBA" id="ARBA00022475"/>
    </source>
</evidence>
<dbReference type="SUPFAM" id="SSF161098">
    <property type="entry name" value="MetI-like"/>
    <property type="match status" value="1"/>
</dbReference>
<keyword evidence="6 7" id="KW-0472">Membrane</keyword>
<dbReference type="RefSeq" id="WP_184824917.1">
    <property type="nucleotide sequence ID" value="NZ_JACHMM010000001.1"/>
</dbReference>
<feature type="transmembrane region" description="Helical" evidence="7">
    <location>
        <begin position="150"/>
        <end position="172"/>
    </location>
</feature>
<feature type="compositionally biased region" description="Low complexity" evidence="8">
    <location>
        <begin position="1"/>
        <end position="16"/>
    </location>
</feature>
<dbReference type="GO" id="GO:0005886">
    <property type="term" value="C:plasma membrane"/>
    <property type="evidence" value="ECO:0007669"/>
    <property type="project" value="UniProtKB-SubCell"/>
</dbReference>
<sequence>MSTEASATAAARRPSGTGTGAGTGAATAPRRRRRVELPWKEVLSLAIGAALWELIGRSADAAFFPPLSDVLVRLWELILSGDILTNLLGSLGNFALAFAFCIVVGVPVGMLMGLSYRLRAALDIYVNAFLTAPSLIFAPIFFAIFGLSRWSIVAVIVMYSLFIIIVSAEGAVRSVDASLKEMARSFNANRVQTFFKVLLPASLPLIFAGLRLGAGRGVKGMINGEMFIAAVGLGALLMSAGRGFDAATVLAVLLVIIVVALVIARLIQAIDARATAWLPSTDRKQS</sequence>
<evidence type="ECO:0000313" key="11">
    <source>
        <dbReference type="Proteomes" id="UP000542813"/>
    </source>
</evidence>
<reference evidence="10 11" key="1">
    <citation type="submission" date="2020-08" db="EMBL/GenBank/DDBJ databases">
        <title>Sequencing the genomes of 1000 actinobacteria strains.</title>
        <authorList>
            <person name="Klenk H.-P."/>
        </authorList>
    </citation>
    <scope>NUCLEOTIDE SEQUENCE [LARGE SCALE GENOMIC DNA]</scope>
    <source>
        <strain evidence="10 11">DSM 102122</strain>
    </source>
</reference>
<dbReference type="AlphaFoldDB" id="A0A7W9GT00"/>
<keyword evidence="11" id="KW-1185">Reference proteome</keyword>
<keyword evidence="4 7" id="KW-0812">Transmembrane</keyword>
<dbReference type="InterPro" id="IPR000515">
    <property type="entry name" value="MetI-like"/>
</dbReference>
<dbReference type="GO" id="GO:0055085">
    <property type="term" value="P:transmembrane transport"/>
    <property type="evidence" value="ECO:0007669"/>
    <property type="project" value="InterPro"/>
</dbReference>
<feature type="domain" description="ABC transmembrane type-1" evidence="9">
    <location>
        <begin position="87"/>
        <end position="267"/>
    </location>
</feature>
<evidence type="ECO:0000256" key="4">
    <source>
        <dbReference type="ARBA" id="ARBA00022692"/>
    </source>
</evidence>
<organism evidence="10 11">
    <name type="scientific">Jiangella mangrovi</name>
    <dbReference type="NCBI Taxonomy" id="1524084"/>
    <lineage>
        <taxon>Bacteria</taxon>
        <taxon>Bacillati</taxon>
        <taxon>Actinomycetota</taxon>
        <taxon>Actinomycetes</taxon>
        <taxon>Jiangellales</taxon>
        <taxon>Jiangellaceae</taxon>
        <taxon>Jiangella</taxon>
    </lineage>
</organism>
<evidence type="ECO:0000313" key="10">
    <source>
        <dbReference type="EMBL" id="MBB5789498.1"/>
    </source>
</evidence>
<dbReference type="PANTHER" id="PTHR30151:SF0">
    <property type="entry name" value="ABC TRANSPORTER PERMEASE PROTEIN MJ0413-RELATED"/>
    <property type="match status" value="1"/>
</dbReference>
<dbReference type="Gene3D" id="1.10.3720.10">
    <property type="entry name" value="MetI-like"/>
    <property type="match status" value="1"/>
</dbReference>
<gene>
    <name evidence="10" type="ORF">HD601_004073</name>
</gene>
<comment type="caution">
    <text evidence="10">The sequence shown here is derived from an EMBL/GenBank/DDBJ whole genome shotgun (WGS) entry which is preliminary data.</text>
</comment>
<feature type="transmembrane region" description="Helical" evidence="7">
    <location>
        <begin position="124"/>
        <end position="144"/>
    </location>
</feature>
<evidence type="ECO:0000256" key="1">
    <source>
        <dbReference type="ARBA" id="ARBA00004651"/>
    </source>
</evidence>
<evidence type="ECO:0000256" key="7">
    <source>
        <dbReference type="RuleBase" id="RU363032"/>
    </source>
</evidence>
<evidence type="ECO:0000256" key="5">
    <source>
        <dbReference type="ARBA" id="ARBA00022989"/>
    </source>
</evidence>
<dbReference type="PROSITE" id="PS50928">
    <property type="entry name" value="ABC_TM1"/>
    <property type="match status" value="1"/>
</dbReference>
<feature type="transmembrane region" description="Helical" evidence="7">
    <location>
        <begin position="193"/>
        <end position="214"/>
    </location>
</feature>
<name>A0A7W9GT00_9ACTN</name>
<dbReference type="Proteomes" id="UP000542813">
    <property type="component" value="Unassembled WGS sequence"/>
</dbReference>
<feature type="region of interest" description="Disordered" evidence="8">
    <location>
        <begin position="1"/>
        <end position="29"/>
    </location>
</feature>
<dbReference type="InterPro" id="IPR035906">
    <property type="entry name" value="MetI-like_sf"/>
</dbReference>
<accession>A0A7W9GT00</accession>
<keyword evidence="2 7" id="KW-0813">Transport</keyword>
<proteinExistence type="inferred from homology"/>
<evidence type="ECO:0000256" key="8">
    <source>
        <dbReference type="SAM" id="MobiDB-lite"/>
    </source>
</evidence>
<keyword evidence="5 7" id="KW-1133">Transmembrane helix</keyword>
<dbReference type="EMBL" id="JACHMM010000001">
    <property type="protein sequence ID" value="MBB5789498.1"/>
    <property type="molecule type" value="Genomic_DNA"/>
</dbReference>
<feature type="transmembrane region" description="Helical" evidence="7">
    <location>
        <begin position="87"/>
        <end position="112"/>
    </location>
</feature>
<dbReference type="CDD" id="cd06261">
    <property type="entry name" value="TM_PBP2"/>
    <property type="match status" value="1"/>
</dbReference>
<keyword evidence="3" id="KW-1003">Cell membrane</keyword>
<dbReference type="Pfam" id="PF00528">
    <property type="entry name" value="BPD_transp_1"/>
    <property type="match status" value="1"/>
</dbReference>
<feature type="transmembrane region" description="Helical" evidence="7">
    <location>
        <begin position="247"/>
        <end position="267"/>
    </location>
</feature>
<protein>
    <submittedName>
        <fullName evidence="10">NitT/TauT family transport system permease protein</fullName>
    </submittedName>
</protein>
<comment type="similarity">
    <text evidence="7">Belongs to the binding-protein-dependent transport system permease family.</text>
</comment>
<comment type="subcellular location">
    <subcellularLocation>
        <location evidence="1 7">Cell membrane</location>
        <topology evidence="1 7">Multi-pass membrane protein</topology>
    </subcellularLocation>
</comment>
<evidence type="ECO:0000259" key="9">
    <source>
        <dbReference type="PROSITE" id="PS50928"/>
    </source>
</evidence>
<evidence type="ECO:0000256" key="6">
    <source>
        <dbReference type="ARBA" id="ARBA00023136"/>
    </source>
</evidence>
<evidence type="ECO:0000256" key="2">
    <source>
        <dbReference type="ARBA" id="ARBA00022448"/>
    </source>
</evidence>
<dbReference type="PANTHER" id="PTHR30151">
    <property type="entry name" value="ALKANE SULFONATE ABC TRANSPORTER-RELATED, MEMBRANE SUBUNIT"/>
    <property type="match status" value="1"/>
</dbReference>